<dbReference type="InterPro" id="IPR007016">
    <property type="entry name" value="O-antigen_ligase-rel_domated"/>
</dbReference>
<dbReference type="SUPFAM" id="SSF48452">
    <property type="entry name" value="TPR-like"/>
    <property type="match status" value="1"/>
</dbReference>
<dbReference type="PANTHER" id="PTHR37422">
    <property type="entry name" value="TEICHURONIC ACID BIOSYNTHESIS PROTEIN TUAE"/>
    <property type="match status" value="1"/>
</dbReference>
<evidence type="ECO:0000256" key="2">
    <source>
        <dbReference type="ARBA" id="ARBA00022692"/>
    </source>
</evidence>
<feature type="transmembrane region" description="Helical" evidence="6">
    <location>
        <begin position="246"/>
        <end position="263"/>
    </location>
</feature>
<keyword evidence="5" id="KW-0802">TPR repeat</keyword>
<feature type="transmembrane region" description="Helical" evidence="6">
    <location>
        <begin position="196"/>
        <end position="212"/>
    </location>
</feature>
<comment type="caution">
    <text evidence="8">The sequence shown here is derived from an EMBL/GenBank/DDBJ whole genome shotgun (WGS) entry which is preliminary data.</text>
</comment>
<evidence type="ECO:0000256" key="3">
    <source>
        <dbReference type="ARBA" id="ARBA00022989"/>
    </source>
</evidence>
<feature type="transmembrane region" description="Helical" evidence="6">
    <location>
        <begin position="386"/>
        <end position="417"/>
    </location>
</feature>
<dbReference type="Proteomes" id="UP000176511">
    <property type="component" value="Unassembled WGS sequence"/>
</dbReference>
<feature type="transmembrane region" description="Helical" evidence="6">
    <location>
        <begin position="128"/>
        <end position="148"/>
    </location>
</feature>
<name>A0A1F6DK17_9BACT</name>
<feature type="transmembrane region" description="Helical" evidence="6">
    <location>
        <begin position="7"/>
        <end position="31"/>
    </location>
</feature>
<proteinExistence type="predicted"/>
<evidence type="ECO:0000256" key="1">
    <source>
        <dbReference type="ARBA" id="ARBA00004141"/>
    </source>
</evidence>
<evidence type="ECO:0000313" key="9">
    <source>
        <dbReference type="Proteomes" id="UP000176511"/>
    </source>
</evidence>
<feature type="transmembrane region" description="Helical" evidence="6">
    <location>
        <begin position="342"/>
        <end position="365"/>
    </location>
</feature>
<dbReference type="STRING" id="1798491.A3C87_00035"/>
<dbReference type="Pfam" id="PF04932">
    <property type="entry name" value="Wzy_C"/>
    <property type="match status" value="1"/>
</dbReference>
<feature type="transmembrane region" description="Helical" evidence="6">
    <location>
        <begin position="37"/>
        <end position="55"/>
    </location>
</feature>
<organism evidence="8 9">
    <name type="scientific">Candidatus Kaiserbacteria bacterium RIFCSPHIGHO2_02_FULL_49_34</name>
    <dbReference type="NCBI Taxonomy" id="1798491"/>
    <lineage>
        <taxon>Bacteria</taxon>
        <taxon>Candidatus Kaiseribacteriota</taxon>
    </lineage>
</organism>
<evidence type="ECO:0000256" key="6">
    <source>
        <dbReference type="SAM" id="Phobius"/>
    </source>
</evidence>
<dbReference type="EMBL" id="MFLE01000018">
    <property type="protein sequence ID" value="OGG61362.1"/>
    <property type="molecule type" value="Genomic_DNA"/>
</dbReference>
<comment type="subcellular location">
    <subcellularLocation>
        <location evidence="1">Membrane</location>
        <topology evidence="1">Multi-pass membrane protein</topology>
    </subcellularLocation>
</comment>
<feature type="transmembrane region" description="Helical" evidence="6">
    <location>
        <begin position="218"/>
        <end position="234"/>
    </location>
</feature>
<feature type="transmembrane region" description="Helical" evidence="6">
    <location>
        <begin position="101"/>
        <end position="121"/>
    </location>
</feature>
<accession>A0A1F6DK17</accession>
<dbReference type="GO" id="GO:0016020">
    <property type="term" value="C:membrane"/>
    <property type="evidence" value="ECO:0007669"/>
    <property type="project" value="UniProtKB-SubCell"/>
</dbReference>
<evidence type="ECO:0000256" key="5">
    <source>
        <dbReference type="PROSITE-ProRule" id="PRU00339"/>
    </source>
</evidence>
<protein>
    <recommendedName>
        <fullName evidence="7">O-antigen ligase-related domain-containing protein</fullName>
    </recommendedName>
</protein>
<keyword evidence="3 6" id="KW-1133">Transmembrane helix</keyword>
<reference evidence="8 9" key="1">
    <citation type="journal article" date="2016" name="Nat. Commun.">
        <title>Thousands of microbial genomes shed light on interconnected biogeochemical processes in an aquifer system.</title>
        <authorList>
            <person name="Anantharaman K."/>
            <person name="Brown C.T."/>
            <person name="Hug L.A."/>
            <person name="Sharon I."/>
            <person name="Castelle C.J."/>
            <person name="Probst A.J."/>
            <person name="Thomas B.C."/>
            <person name="Singh A."/>
            <person name="Wilkins M.J."/>
            <person name="Karaoz U."/>
            <person name="Brodie E.L."/>
            <person name="Williams K.H."/>
            <person name="Hubbard S.S."/>
            <person name="Banfield J.F."/>
        </authorList>
    </citation>
    <scope>NUCLEOTIDE SEQUENCE [LARGE SCALE GENOMIC DNA]</scope>
</reference>
<evidence type="ECO:0000256" key="4">
    <source>
        <dbReference type="ARBA" id="ARBA00023136"/>
    </source>
</evidence>
<feature type="transmembrane region" description="Helical" evidence="6">
    <location>
        <begin position="168"/>
        <end position="187"/>
    </location>
</feature>
<feature type="repeat" description="TPR" evidence="5">
    <location>
        <begin position="540"/>
        <end position="573"/>
    </location>
</feature>
<dbReference type="PANTHER" id="PTHR37422:SF23">
    <property type="entry name" value="TEICHURONIC ACID BIOSYNTHESIS PROTEIN TUAE"/>
    <property type="match status" value="1"/>
</dbReference>
<feature type="domain" description="O-antigen ligase-related" evidence="7">
    <location>
        <begin position="201"/>
        <end position="355"/>
    </location>
</feature>
<sequence length="726" mass="80970">MQSIIRSLTLAGIFAVPAVVFIVSETMFFPYITGKNFTFRILVEIITVGWLILALRDVAYRPRWSWVLGVFGVLLVSMFVSDMLSPSTQKSFMSNFERMDGYVTLAHTFLYFIVTASMLTTQKLWQQFFGWNVILATLLAGYGILQATGQASISQGASWRIDGTLGNSTYMAIYMLFSAVIAALYALRTPVVERKWVAGILALLFTVLIFQTGTRGTVLGLLAGGGTVALFLAVRGRSIPRVRNIASGVLILGVVLVGSFMALRNTALVQETPMLQRLSQISLSEGGIRFTNWGMAWEGVKERPIFGWGHESFNYVFNAYYDPAMYGAEEWYDRAHNIIFDWLVQGGFVGATLYFGLIGAALYLLTRQSRKDETETETELLTRALLAGLLVAYVVHNFFVFDNVVSYIYFAIILAYIHTTHAREEIHLPQVRDERTWSHVVVPIAGVALAVIIFMVNVPGIRTAQNLITTLMAPDITGRLAGFEHTLTQGSFGNQEVREQLLQFLGKAVAATTSEEGKTMLFNVAEREIGAQIAEKPGDARIYILAGSMYRSAGIPAKALQYYNEALKLTPEKTTLKQELGMTHIALGDTEKGLEYLKDAYEKDTSKMRARMIYALGTIYVRKMDVYDELIADEAAFAAAVDTDFLYQALYEQKDFTRVRALYAARLARDPSVFDTWKNLAVVIYNSGDVAEAIALLTSAKEQATFTVEQQEEIDTMIVELQKEKK</sequence>
<dbReference type="Gene3D" id="1.25.40.10">
    <property type="entry name" value="Tetratricopeptide repeat domain"/>
    <property type="match status" value="1"/>
</dbReference>
<keyword evidence="2 6" id="KW-0812">Transmembrane</keyword>
<dbReference type="InterPro" id="IPR011990">
    <property type="entry name" value="TPR-like_helical_dom_sf"/>
</dbReference>
<dbReference type="AlphaFoldDB" id="A0A1F6DK17"/>
<keyword evidence="4 6" id="KW-0472">Membrane</keyword>
<dbReference type="SMART" id="SM00028">
    <property type="entry name" value="TPR"/>
    <property type="match status" value="3"/>
</dbReference>
<gene>
    <name evidence="8" type="ORF">A3C87_00035</name>
</gene>
<feature type="transmembrane region" description="Helical" evidence="6">
    <location>
        <begin position="64"/>
        <end position="81"/>
    </location>
</feature>
<evidence type="ECO:0000259" key="7">
    <source>
        <dbReference type="Pfam" id="PF04932"/>
    </source>
</evidence>
<dbReference type="InterPro" id="IPR019734">
    <property type="entry name" value="TPR_rpt"/>
</dbReference>
<feature type="transmembrane region" description="Helical" evidence="6">
    <location>
        <begin position="437"/>
        <end position="458"/>
    </location>
</feature>
<dbReference type="PROSITE" id="PS50005">
    <property type="entry name" value="TPR"/>
    <property type="match status" value="1"/>
</dbReference>
<dbReference type="Pfam" id="PF13432">
    <property type="entry name" value="TPR_16"/>
    <property type="match status" value="1"/>
</dbReference>
<dbReference type="InterPro" id="IPR051533">
    <property type="entry name" value="WaaL-like"/>
</dbReference>
<evidence type="ECO:0000313" key="8">
    <source>
        <dbReference type="EMBL" id="OGG61362.1"/>
    </source>
</evidence>